<keyword evidence="1" id="KW-0812">Transmembrane</keyword>
<keyword evidence="1" id="KW-1133">Transmembrane helix</keyword>
<accession>A0A5J6VLN9</accession>
<reference evidence="2" key="1">
    <citation type="journal article" date="2019" name="Philos. Trans. R. Soc. Lond., B, Biol. Sci.">
        <title>Targeted metagenomic recovery of four divergent viruses reveals shared and distinctive characteristics of giant viruses of marine eukaryotes.</title>
        <authorList>
            <person name="Needham D.M."/>
            <person name="Poirier C."/>
            <person name="Hehenberger E."/>
            <person name="Jimenez V."/>
            <person name="Swalwell J.E."/>
            <person name="Santoro A.E."/>
            <person name="Worden A.Z."/>
        </authorList>
    </citation>
    <scope>NUCLEOTIDE SEQUENCE</scope>
    <source>
        <strain evidence="2">MPacV-611</strain>
    </source>
</reference>
<organism evidence="2">
    <name type="scientific">Megaviridae environmental sample</name>
    <dbReference type="NCBI Taxonomy" id="1737588"/>
    <lineage>
        <taxon>Viruses</taxon>
        <taxon>Varidnaviria</taxon>
        <taxon>Bamfordvirae</taxon>
        <taxon>Nucleocytoviricota</taxon>
        <taxon>Megaviricetes</taxon>
        <taxon>Imitervirales</taxon>
        <taxon>Mimiviridae</taxon>
        <taxon>environmental samples</taxon>
    </lineage>
</organism>
<evidence type="ECO:0000313" key="2">
    <source>
        <dbReference type="EMBL" id="QFG74394.1"/>
    </source>
</evidence>
<evidence type="ECO:0000256" key="1">
    <source>
        <dbReference type="SAM" id="Phobius"/>
    </source>
</evidence>
<proteinExistence type="predicted"/>
<feature type="transmembrane region" description="Helical" evidence="1">
    <location>
        <begin position="6"/>
        <end position="22"/>
    </location>
</feature>
<name>A0A5J6VLN9_9VIRU</name>
<dbReference type="EMBL" id="MN448287">
    <property type="protein sequence ID" value="QFG74394.1"/>
    <property type="molecule type" value="Genomic_DNA"/>
</dbReference>
<sequence length="190" mass="22253">MILMIIIIILILIICSLLFIGYRENNNVNKIKKSEAFLKYKKGGEFETLEYILVTKPLDSKEAAKYCKYMGRELWDNKNIGDWVYPSWFKTFIRAIPFLQCNDEDDKKTGGNTIVWKKDGFVSLSSNNMIPIDREISSTFVKYPFVCGPLRVEWFNNGLDKFNKFLKKDKKYSEGDKYLHISECEDNPLL</sequence>
<protein>
    <submittedName>
        <fullName evidence="2">Uncharacterized protein</fullName>
    </submittedName>
</protein>
<keyword evidence="1" id="KW-0472">Membrane</keyword>